<keyword evidence="5" id="KW-1185">Reference proteome</keyword>
<dbReference type="Gene3D" id="2.100.10.30">
    <property type="entry name" value="Jacalin-like lectin domain"/>
    <property type="match status" value="1"/>
</dbReference>
<dbReference type="RefSeq" id="XP_032316947.1">
    <property type="nucleotide sequence ID" value="XM_032461056.1"/>
</dbReference>
<keyword evidence="2" id="KW-0430">Lectin</keyword>
<protein>
    <submittedName>
        <fullName evidence="6">Zymogen granule protein 16 homolog B-like</fullName>
    </submittedName>
</protein>
<dbReference type="GeneID" id="106730146"/>
<dbReference type="KEGG" id="cfr:106730146"/>
<dbReference type="AlphaFoldDB" id="A0A8B8RGC6"/>
<feature type="signal peptide" evidence="3">
    <location>
        <begin position="1"/>
        <end position="17"/>
    </location>
</feature>
<evidence type="ECO:0000259" key="4">
    <source>
        <dbReference type="PROSITE" id="PS51752"/>
    </source>
</evidence>
<evidence type="ECO:0000313" key="6">
    <source>
        <dbReference type="RefSeq" id="XP_032316947.1"/>
    </source>
</evidence>
<dbReference type="SUPFAM" id="SSF51101">
    <property type="entry name" value="Mannose-binding lectins"/>
    <property type="match status" value="1"/>
</dbReference>
<dbReference type="PANTHER" id="PTHR33589:SF1">
    <property type="entry name" value="ZYMOGEN GRANULE PROTEIN 16 HOMOLOG B"/>
    <property type="match status" value="1"/>
</dbReference>
<proteinExistence type="predicted"/>
<evidence type="ECO:0000256" key="1">
    <source>
        <dbReference type="ARBA" id="ARBA00022729"/>
    </source>
</evidence>
<dbReference type="PANTHER" id="PTHR33589">
    <property type="entry name" value="OS11G0524900 PROTEIN"/>
    <property type="match status" value="1"/>
</dbReference>
<feature type="domain" description="Jacalin-type lectin" evidence="4">
    <location>
        <begin position="15"/>
        <end position="151"/>
    </location>
</feature>
<dbReference type="InterPro" id="IPR052321">
    <property type="entry name" value="PolyBind_ProtTraffic"/>
</dbReference>
<name>A0A8B8RGC6_CAMFR</name>
<dbReference type="GO" id="GO:0005615">
    <property type="term" value="C:extracellular space"/>
    <property type="evidence" value="ECO:0007669"/>
    <property type="project" value="TreeGrafter"/>
</dbReference>
<evidence type="ECO:0000256" key="2">
    <source>
        <dbReference type="ARBA" id="ARBA00022734"/>
    </source>
</evidence>
<reference evidence="6" key="1">
    <citation type="submission" date="2025-08" db="UniProtKB">
        <authorList>
            <consortium name="RefSeq"/>
        </authorList>
    </citation>
    <scope>IDENTIFICATION</scope>
    <source>
        <tissue evidence="6">Ear skin</tissue>
    </source>
</reference>
<evidence type="ECO:0000256" key="3">
    <source>
        <dbReference type="SAM" id="SignalP"/>
    </source>
</evidence>
<dbReference type="PROSITE" id="PS51752">
    <property type="entry name" value="JACALIN_LECTIN"/>
    <property type="match status" value="1"/>
</dbReference>
<evidence type="ECO:0000313" key="5">
    <source>
        <dbReference type="Proteomes" id="UP000694856"/>
    </source>
</evidence>
<dbReference type="SMART" id="SM00915">
    <property type="entry name" value="Jacalin"/>
    <property type="match status" value="1"/>
</dbReference>
<dbReference type="InterPro" id="IPR036404">
    <property type="entry name" value="Jacalin-like_lectin_dom_sf"/>
</dbReference>
<sequence length="168" mass="18637">MLLWLTLALLWSSTCWAGQTFGCGKGKHFSISRGNEDELTGIRVYTSPMGLIKSIQLRYGSSWSGQHGIPGGKSHELLLQPGEHITKIYGTYRRFIQHLTIFTDRNGQASFGKKIGVGFWATPDRKGKVLSGVHGRHQRHGLTSIGFLWDYPQGGMTSTQKMSAVSKK</sequence>
<gene>
    <name evidence="6" type="primary">LOC106730146</name>
</gene>
<dbReference type="InterPro" id="IPR001229">
    <property type="entry name" value="Jacalin-like_lectin_dom"/>
</dbReference>
<accession>A0A8B8RGC6</accession>
<organism evidence="5 6">
    <name type="scientific">Camelus ferus</name>
    <name type="common">Wild bactrian camel</name>
    <name type="synonym">Camelus bactrianus ferus</name>
    <dbReference type="NCBI Taxonomy" id="419612"/>
    <lineage>
        <taxon>Eukaryota</taxon>
        <taxon>Metazoa</taxon>
        <taxon>Chordata</taxon>
        <taxon>Craniata</taxon>
        <taxon>Vertebrata</taxon>
        <taxon>Euteleostomi</taxon>
        <taxon>Mammalia</taxon>
        <taxon>Eutheria</taxon>
        <taxon>Laurasiatheria</taxon>
        <taxon>Artiodactyla</taxon>
        <taxon>Tylopoda</taxon>
        <taxon>Camelidae</taxon>
        <taxon>Camelus</taxon>
    </lineage>
</organism>
<feature type="chain" id="PRO_5034312480" evidence="3">
    <location>
        <begin position="18"/>
        <end position="168"/>
    </location>
</feature>
<dbReference type="Pfam" id="PF01419">
    <property type="entry name" value="Jacalin"/>
    <property type="match status" value="1"/>
</dbReference>
<dbReference type="Proteomes" id="UP000694856">
    <property type="component" value="Chromosome 18"/>
</dbReference>
<keyword evidence="1 3" id="KW-0732">Signal</keyword>
<dbReference type="GO" id="GO:0030246">
    <property type="term" value="F:carbohydrate binding"/>
    <property type="evidence" value="ECO:0007669"/>
    <property type="project" value="UniProtKB-KW"/>
</dbReference>